<gene>
    <name evidence="2" type="ORF">AALB_1282</name>
</gene>
<reference evidence="2" key="1">
    <citation type="journal article" date="2013" name="Genome Announc.">
        <title>Draft Genome Sequence of Agarivorans albus Strain MKT 106T, an Agarolytic Marine Bacterium.</title>
        <authorList>
            <person name="Yasuike M."/>
            <person name="Nakamura Y."/>
            <person name="Kai W."/>
            <person name="Fujiwara A."/>
            <person name="Fukui Y."/>
            <person name="Satomi M."/>
            <person name="Sano M."/>
        </authorList>
    </citation>
    <scope>NUCLEOTIDE SEQUENCE [LARGE SCALE GENOMIC DNA]</scope>
</reference>
<keyword evidence="3" id="KW-1185">Reference proteome</keyword>
<keyword evidence="1" id="KW-0812">Transmembrane</keyword>
<evidence type="ECO:0000313" key="3">
    <source>
        <dbReference type="Proteomes" id="UP000014461"/>
    </source>
</evidence>
<feature type="transmembrane region" description="Helical" evidence="1">
    <location>
        <begin position="40"/>
        <end position="59"/>
    </location>
</feature>
<evidence type="ECO:0000313" key="2">
    <source>
        <dbReference type="EMBL" id="GAD01202.1"/>
    </source>
</evidence>
<sequence length="143" mass="15496">MDSLQRNYKLLGYAGLSVFIALALAVVFGATNIGPSPTQLFLYYSVSILCFLSGSLWAQTVSGNAFGAAQLFISNALTVLGFVCLAINSPTFALAILACAFSYLYYCEWHSANPSRLGKSYQSMRFKLTTVVVLCHLVVLSNQ</sequence>
<keyword evidence="1" id="KW-1133">Transmembrane helix</keyword>
<keyword evidence="1" id="KW-0472">Membrane</keyword>
<feature type="transmembrane region" description="Helical" evidence="1">
    <location>
        <begin position="79"/>
        <end position="106"/>
    </location>
</feature>
<dbReference type="EMBL" id="BARX01000006">
    <property type="protein sequence ID" value="GAD01202.1"/>
    <property type="molecule type" value="Genomic_DNA"/>
</dbReference>
<dbReference type="RefSeq" id="WP_016400970.1">
    <property type="nucleotide sequence ID" value="NZ_BARX01000006.1"/>
</dbReference>
<accession>R9PIN1</accession>
<organism evidence="2 3">
    <name type="scientific">Agarivorans albus MKT 106</name>
    <dbReference type="NCBI Taxonomy" id="1331007"/>
    <lineage>
        <taxon>Bacteria</taxon>
        <taxon>Pseudomonadati</taxon>
        <taxon>Pseudomonadota</taxon>
        <taxon>Gammaproteobacteria</taxon>
        <taxon>Alteromonadales</taxon>
        <taxon>Alteromonadaceae</taxon>
        <taxon>Agarivorans</taxon>
    </lineage>
</organism>
<comment type="caution">
    <text evidence="2">The sequence shown here is derived from an EMBL/GenBank/DDBJ whole genome shotgun (WGS) entry which is preliminary data.</text>
</comment>
<evidence type="ECO:0008006" key="4">
    <source>
        <dbReference type="Google" id="ProtNLM"/>
    </source>
</evidence>
<protein>
    <recommendedName>
        <fullName evidence="4">DUF3429 domain-containing protein</fullName>
    </recommendedName>
</protein>
<evidence type="ECO:0000256" key="1">
    <source>
        <dbReference type="SAM" id="Phobius"/>
    </source>
</evidence>
<feature type="transmembrane region" description="Helical" evidence="1">
    <location>
        <begin position="12"/>
        <end position="33"/>
    </location>
</feature>
<dbReference type="STRING" id="1331007.AALB_1282"/>
<name>R9PIN1_AGAAL</name>
<proteinExistence type="predicted"/>
<dbReference type="Pfam" id="PF11911">
    <property type="entry name" value="DUF3429"/>
    <property type="match status" value="1"/>
</dbReference>
<dbReference type="InterPro" id="IPR021836">
    <property type="entry name" value="DUF3429"/>
</dbReference>
<dbReference type="OrthoDB" id="8591832at2"/>
<dbReference type="AlphaFoldDB" id="R9PIN1"/>
<dbReference type="Proteomes" id="UP000014461">
    <property type="component" value="Unassembled WGS sequence"/>
</dbReference>